<keyword evidence="2" id="KW-1185">Reference proteome</keyword>
<dbReference type="AlphaFoldDB" id="A0A2G8AVU6"/>
<gene>
    <name evidence="1" type="ORF">MHEC_13280</name>
</gene>
<reference evidence="1 2" key="1">
    <citation type="submission" date="2020-12" db="EMBL/GenBank/DDBJ databases">
        <title>Complete genome sequence of Mycobacterium heckeshornense JCM 15655T, closely related to a pathogenic non-tuberculous mycobacterial species Mycobacterium xenopi.</title>
        <authorList>
            <person name="Yoshida M."/>
            <person name="Fukano H."/>
            <person name="Asakura T."/>
            <person name="Suzuki M."/>
            <person name="Hoshino Y."/>
        </authorList>
    </citation>
    <scope>NUCLEOTIDE SEQUENCE [LARGE SCALE GENOMIC DNA]</scope>
    <source>
        <strain evidence="1 2">JCM 15655</strain>
    </source>
</reference>
<proteinExistence type="predicted"/>
<dbReference type="Proteomes" id="UP000595446">
    <property type="component" value="Chromosome"/>
</dbReference>
<evidence type="ECO:0000313" key="1">
    <source>
        <dbReference type="EMBL" id="BCO34895.1"/>
    </source>
</evidence>
<sequence>MNTSQESQTRTRLFARVMGPFLVAVTATAVARTSDMRTLLSEFGANFVWPWVTGAFVLLTGLVAVALHSYWRGAPAVIVSAMGWLTALKGLSLMAFPRTYISFANSALDATGWWWTTFIIIGVIGLYLTYVGWAPAASRPTSQATRSTPDLPRAA</sequence>
<evidence type="ECO:0000313" key="2">
    <source>
        <dbReference type="Proteomes" id="UP000595446"/>
    </source>
</evidence>
<name>A0A2G8AVU6_9MYCO</name>
<dbReference type="EMBL" id="AP024237">
    <property type="protein sequence ID" value="BCO34895.1"/>
    <property type="molecule type" value="Genomic_DNA"/>
</dbReference>
<accession>A0A2G8AVU6</accession>
<protein>
    <submittedName>
        <fullName evidence="1">Uncharacterized protein</fullName>
    </submittedName>
</protein>
<organism evidence="1 2">
    <name type="scientific">Mycobacterium heckeshornense</name>
    <dbReference type="NCBI Taxonomy" id="110505"/>
    <lineage>
        <taxon>Bacteria</taxon>
        <taxon>Bacillati</taxon>
        <taxon>Actinomycetota</taxon>
        <taxon>Actinomycetes</taxon>
        <taxon>Mycobacteriales</taxon>
        <taxon>Mycobacteriaceae</taxon>
        <taxon>Mycobacterium</taxon>
    </lineage>
</organism>